<accession>A0A7G9S4D7</accession>
<sequence length="103" mass="11105">MSEQAADVAALQSMNESLTSMIEYADALRAGASAFAYMLPAEWQGPAFSRFLVAFETWAAGAQSLTEETAQLQAHAAAVLSAYEQGIETLDSQWSTYRSQMSA</sequence>
<proteinExistence type="predicted"/>
<keyword evidence="2" id="KW-1185">Reference proteome</keyword>
<dbReference type="SUPFAM" id="SSF140453">
    <property type="entry name" value="EsxAB dimer-like"/>
    <property type="match status" value="1"/>
</dbReference>
<name>A0A7G9S4D7_9MICO</name>
<dbReference type="Proteomes" id="UP000515934">
    <property type="component" value="Chromosome"/>
</dbReference>
<dbReference type="EMBL" id="CP060716">
    <property type="protein sequence ID" value="QNN62712.1"/>
    <property type="molecule type" value="Genomic_DNA"/>
</dbReference>
<evidence type="ECO:0000313" key="1">
    <source>
        <dbReference type="EMBL" id="QNN62712.1"/>
    </source>
</evidence>
<organism evidence="1 2">
    <name type="scientific">Leucobacter denitrificans</name>
    <dbReference type="NCBI Taxonomy" id="683042"/>
    <lineage>
        <taxon>Bacteria</taxon>
        <taxon>Bacillati</taxon>
        <taxon>Actinomycetota</taxon>
        <taxon>Actinomycetes</taxon>
        <taxon>Micrococcales</taxon>
        <taxon>Microbacteriaceae</taxon>
        <taxon>Leucobacter</taxon>
    </lineage>
</organism>
<dbReference type="RefSeq" id="WP_187555182.1">
    <property type="nucleotide sequence ID" value="NZ_CP060716.1"/>
</dbReference>
<gene>
    <name evidence="1" type="ORF">H9L06_10900</name>
</gene>
<dbReference type="AlphaFoldDB" id="A0A7G9S4D7"/>
<reference evidence="1 2" key="1">
    <citation type="submission" date="2020-08" db="EMBL/GenBank/DDBJ databases">
        <title>Genome sequence of Leucobacter denitrificans KACC 14055T.</title>
        <authorList>
            <person name="Hyun D.-W."/>
            <person name="Bae J.-W."/>
        </authorList>
    </citation>
    <scope>NUCLEOTIDE SEQUENCE [LARGE SCALE GENOMIC DNA]</scope>
    <source>
        <strain evidence="1 2">KACC 14055</strain>
    </source>
</reference>
<dbReference type="KEGG" id="ldn:H9L06_10900"/>
<evidence type="ECO:0000313" key="2">
    <source>
        <dbReference type="Proteomes" id="UP000515934"/>
    </source>
</evidence>
<dbReference type="InterPro" id="IPR036689">
    <property type="entry name" value="ESAT-6-like_sf"/>
</dbReference>
<protein>
    <submittedName>
        <fullName evidence="1">Uncharacterized protein</fullName>
    </submittedName>
</protein>